<reference evidence="2 3" key="1">
    <citation type="submission" date="2019-12" db="EMBL/GenBank/DDBJ databases">
        <title>Rhizobium genotypes associated with high levels of biological nitrogen fixation by grain legumes in a temperate-maritime cropping system.</title>
        <authorList>
            <person name="Maluk M."/>
            <person name="Francesc Ferrando Molina F."/>
            <person name="Lopez Del Egido L."/>
            <person name="Lafos M."/>
            <person name="Langarica-Fuentes A."/>
            <person name="Gebre Yohannes G."/>
            <person name="Young M.W."/>
            <person name="Martin P."/>
            <person name="Gantlett R."/>
            <person name="Kenicer G."/>
            <person name="Hawes C."/>
            <person name="Begg G.S."/>
            <person name="Quilliam R.S."/>
            <person name="Squire G.R."/>
            <person name="Poole P.S."/>
            <person name="Young P.W."/>
            <person name="Iannetta P.M."/>
            <person name="James E.K."/>
        </authorList>
    </citation>
    <scope>NUCLEOTIDE SEQUENCE [LARGE SCALE GENOMIC DNA]</scope>
    <source>
        <strain evidence="2 3">JHI1118</strain>
    </source>
</reference>
<accession>A0A6L9UEC4</accession>
<evidence type="ECO:0000259" key="1">
    <source>
        <dbReference type="PROSITE" id="PS50943"/>
    </source>
</evidence>
<dbReference type="EMBL" id="WUEY01000028">
    <property type="protein sequence ID" value="NEI74313.1"/>
    <property type="molecule type" value="Genomic_DNA"/>
</dbReference>
<dbReference type="SMART" id="SM00530">
    <property type="entry name" value="HTH_XRE"/>
    <property type="match status" value="1"/>
</dbReference>
<name>A0A6L9UEC4_9HYPH</name>
<dbReference type="InterPro" id="IPR010982">
    <property type="entry name" value="Lambda_DNA-bd_dom_sf"/>
</dbReference>
<evidence type="ECO:0000313" key="3">
    <source>
        <dbReference type="Proteomes" id="UP000483035"/>
    </source>
</evidence>
<dbReference type="PROSITE" id="PS50943">
    <property type="entry name" value="HTH_CROC1"/>
    <property type="match status" value="1"/>
</dbReference>
<comment type="caution">
    <text evidence="2">The sequence shown here is derived from an EMBL/GenBank/DDBJ whole genome shotgun (WGS) entry which is preliminary data.</text>
</comment>
<dbReference type="InterPro" id="IPR001387">
    <property type="entry name" value="Cro/C1-type_HTH"/>
</dbReference>
<proteinExistence type="predicted"/>
<evidence type="ECO:0000313" key="2">
    <source>
        <dbReference type="EMBL" id="NEI74313.1"/>
    </source>
</evidence>
<sequence length="120" mass="13344">MENEATELGTFLGRVRRDLGLSLRTVEAETSVSNAYLSQLETGKIKTPSPTVLHSLAIRYNVQYEHLMALAGYPVPSATVNIQPSRVNDFAARLGDVSPDEEDALVEFLSLIRKRERGRK</sequence>
<dbReference type="Proteomes" id="UP000483035">
    <property type="component" value="Unassembled WGS sequence"/>
</dbReference>
<dbReference type="GO" id="GO:0003677">
    <property type="term" value="F:DNA binding"/>
    <property type="evidence" value="ECO:0007669"/>
    <property type="project" value="InterPro"/>
</dbReference>
<organism evidence="2 3">
    <name type="scientific">Rhizobium lusitanum</name>
    <dbReference type="NCBI Taxonomy" id="293958"/>
    <lineage>
        <taxon>Bacteria</taxon>
        <taxon>Pseudomonadati</taxon>
        <taxon>Pseudomonadota</taxon>
        <taxon>Alphaproteobacteria</taxon>
        <taxon>Hyphomicrobiales</taxon>
        <taxon>Rhizobiaceae</taxon>
        <taxon>Rhizobium/Agrobacterium group</taxon>
        <taxon>Rhizobium</taxon>
    </lineage>
</organism>
<dbReference type="Gene3D" id="1.10.260.40">
    <property type="entry name" value="lambda repressor-like DNA-binding domains"/>
    <property type="match status" value="1"/>
</dbReference>
<dbReference type="CDD" id="cd00093">
    <property type="entry name" value="HTH_XRE"/>
    <property type="match status" value="1"/>
</dbReference>
<dbReference type="Pfam" id="PF13560">
    <property type="entry name" value="HTH_31"/>
    <property type="match status" value="1"/>
</dbReference>
<feature type="domain" description="HTH cro/C1-type" evidence="1">
    <location>
        <begin position="16"/>
        <end position="67"/>
    </location>
</feature>
<dbReference type="AlphaFoldDB" id="A0A6L9UEC4"/>
<dbReference type="SUPFAM" id="SSF47413">
    <property type="entry name" value="lambda repressor-like DNA-binding domains"/>
    <property type="match status" value="1"/>
</dbReference>
<gene>
    <name evidence="2" type="ORF">GR212_32680</name>
</gene>
<protein>
    <submittedName>
        <fullName evidence="2">Helix-turn-helix domain-containing protein</fullName>
    </submittedName>
</protein>